<evidence type="ECO:0000256" key="3">
    <source>
        <dbReference type="ARBA" id="ARBA00022490"/>
    </source>
</evidence>
<dbReference type="NCBIfam" id="NF001140">
    <property type="entry name" value="PRK00147.1"/>
    <property type="match status" value="1"/>
</dbReference>
<dbReference type="InterPro" id="IPR003699">
    <property type="entry name" value="QueA"/>
</dbReference>
<proteinExistence type="inferred from homology"/>
<dbReference type="Gene3D" id="3.40.1780.10">
    <property type="entry name" value="QueA-like"/>
    <property type="match status" value="1"/>
</dbReference>
<keyword evidence="4 7" id="KW-0808">Transferase</keyword>
<keyword evidence="7" id="KW-0413">Isomerase</keyword>
<gene>
    <name evidence="7" type="ORF">MNBD_ALPHA02-1644</name>
</gene>
<dbReference type="InterPro" id="IPR036100">
    <property type="entry name" value="QueA_sf"/>
</dbReference>
<keyword evidence="6" id="KW-0671">Queuosine biosynthesis</keyword>
<dbReference type="PANTHER" id="PTHR30307">
    <property type="entry name" value="S-ADENOSYLMETHIONINE:TRNA RIBOSYLTRANSFERASE-ISOMERASE"/>
    <property type="match status" value="1"/>
</dbReference>
<keyword evidence="7" id="KW-0328">Glycosyltransferase</keyword>
<evidence type="ECO:0000256" key="5">
    <source>
        <dbReference type="ARBA" id="ARBA00022691"/>
    </source>
</evidence>
<name>A0A3B0R7I3_9ZZZZ</name>
<protein>
    <submittedName>
        <fullName evidence="7">S-adenosylmethionine:tRNA ribosyltransferase-isomerase</fullName>
        <ecNumber evidence="7">2.4.99.17</ecNumber>
    </submittedName>
</protein>
<dbReference type="EC" id="2.4.99.17" evidence="7"/>
<dbReference type="GO" id="GO:0008616">
    <property type="term" value="P:tRNA queuosine(34) biosynthetic process"/>
    <property type="evidence" value="ECO:0007669"/>
    <property type="project" value="UniProtKB-KW"/>
</dbReference>
<comment type="subcellular location">
    <subcellularLocation>
        <location evidence="1">Cytoplasm</location>
    </subcellularLocation>
</comment>
<sequence>MKVDLFDFELPRELIALRPAPHRDGARLLWVKDAELQDRQVLGLPDFLEAGDILVFNDTRVIPARLTGKRRQAKIEVTLHMNDGDGKWKAFARPAKKLKMDDVIEFSNGLSARVTGKGEGGEVSLHFNCSGDDLRMALDGAGVMPLPPYIASQRPIDERDLTDYQTVYSKNDGAVAAPTAGLHFTDRLLAELSDKGVEFVHVTLHVGAGTFLPVKVDDTVDHKMHSEWGEISAQAAETINQAHDKGRRVVAVGTTSLRLLESAADETGRVHAYVQATDIFITPGYKFRAVDMLMTNFHLPRSTLFMLVSAFAGQDNMKAAYAHAIDQGYRFYSYGDSSLLFREDLS</sequence>
<dbReference type="FunFam" id="3.40.1780.10:FF:000001">
    <property type="entry name" value="S-adenosylmethionine:tRNA ribosyltransferase-isomerase"/>
    <property type="match status" value="1"/>
</dbReference>
<dbReference type="PANTHER" id="PTHR30307:SF0">
    <property type="entry name" value="S-ADENOSYLMETHIONINE:TRNA RIBOSYLTRANSFERASE-ISOMERASE"/>
    <property type="match status" value="1"/>
</dbReference>
<dbReference type="InterPro" id="IPR042118">
    <property type="entry name" value="QueA_dom1"/>
</dbReference>
<evidence type="ECO:0000256" key="2">
    <source>
        <dbReference type="ARBA" id="ARBA00011245"/>
    </source>
</evidence>
<dbReference type="NCBIfam" id="TIGR00113">
    <property type="entry name" value="queA"/>
    <property type="match status" value="1"/>
</dbReference>
<dbReference type="AlphaFoldDB" id="A0A3B0R7I3"/>
<keyword evidence="3" id="KW-0963">Cytoplasm</keyword>
<dbReference type="EMBL" id="UOED01000031">
    <property type="protein sequence ID" value="VAV88071.1"/>
    <property type="molecule type" value="Genomic_DNA"/>
</dbReference>
<keyword evidence="5" id="KW-0949">S-adenosyl-L-methionine</keyword>
<dbReference type="HAMAP" id="MF_00113">
    <property type="entry name" value="QueA"/>
    <property type="match status" value="1"/>
</dbReference>
<dbReference type="Pfam" id="PF02547">
    <property type="entry name" value="Queuosine_synth"/>
    <property type="match status" value="1"/>
</dbReference>
<evidence type="ECO:0000256" key="6">
    <source>
        <dbReference type="ARBA" id="ARBA00022785"/>
    </source>
</evidence>
<dbReference type="SUPFAM" id="SSF111337">
    <property type="entry name" value="QueA-like"/>
    <property type="match status" value="1"/>
</dbReference>
<evidence type="ECO:0000256" key="4">
    <source>
        <dbReference type="ARBA" id="ARBA00022679"/>
    </source>
</evidence>
<dbReference type="GO" id="GO:0005737">
    <property type="term" value="C:cytoplasm"/>
    <property type="evidence" value="ECO:0007669"/>
    <property type="project" value="UniProtKB-SubCell"/>
</dbReference>
<evidence type="ECO:0000256" key="1">
    <source>
        <dbReference type="ARBA" id="ARBA00004496"/>
    </source>
</evidence>
<dbReference type="Gene3D" id="2.40.10.240">
    <property type="entry name" value="QueA-like"/>
    <property type="match status" value="1"/>
</dbReference>
<organism evidence="7">
    <name type="scientific">hydrothermal vent metagenome</name>
    <dbReference type="NCBI Taxonomy" id="652676"/>
    <lineage>
        <taxon>unclassified sequences</taxon>
        <taxon>metagenomes</taxon>
        <taxon>ecological metagenomes</taxon>
    </lineage>
</organism>
<accession>A0A3B0R7I3</accession>
<evidence type="ECO:0000313" key="7">
    <source>
        <dbReference type="EMBL" id="VAV88071.1"/>
    </source>
</evidence>
<reference evidence="7" key="1">
    <citation type="submission" date="2018-06" db="EMBL/GenBank/DDBJ databases">
        <authorList>
            <person name="Zhirakovskaya E."/>
        </authorList>
    </citation>
    <scope>NUCLEOTIDE SEQUENCE</scope>
</reference>
<dbReference type="InterPro" id="IPR042119">
    <property type="entry name" value="QueA_dom2"/>
</dbReference>
<dbReference type="GO" id="GO:0051075">
    <property type="term" value="F:S-adenosylmethionine:tRNA ribosyltransferase-isomerase activity"/>
    <property type="evidence" value="ECO:0007669"/>
    <property type="project" value="UniProtKB-EC"/>
</dbReference>
<comment type="subunit">
    <text evidence="2">Monomer.</text>
</comment>